<evidence type="ECO:0000313" key="2">
    <source>
        <dbReference type="EMBL" id="KAF7760045.1"/>
    </source>
</evidence>
<accession>A0A8H7EW01</accession>
<protein>
    <recommendedName>
        <fullName evidence="4">Transposase family Tnp2 protein</fullName>
    </recommendedName>
</protein>
<feature type="compositionally biased region" description="Polar residues" evidence="1">
    <location>
        <begin position="89"/>
        <end position="120"/>
    </location>
</feature>
<reference evidence="2 3" key="1">
    <citation type="journal article" name="Sci. Rep.">
        <title>Telomere-to-telomere assembled and centromere annotated genomes of the two main subspecies of the button mushroom Agaricus bisporus reveal especially polymorphic chromosome ends.</title>
        <authorList>
            <person name="Sonnenberg A.S.M."/>
            <person name="Sedaghat-Telgerd N."/>
            <person name="Lavrijssen B."/>
            <person name="Ohm R.A."/>
            <person name="Hendrickx P.M."/>
            <person name="Scholtmeijer K."/>
            <person name="Baars J.J.P."/>
            <person name="van Peer A."/>
        </authorList>
    </citation>
    <scope>NUCLEOTIDE SEQUENCE [LARGE SCALE GENOMIC DNA]</scope>
    <source>
        <strain evidence="2 3">H119_p4</strain>
    </source>
</reference>
<gene>
    <name evidence="2" type="ORF">Agabi119p4_11740</name>
</gene>
<dbReference type="Pfam" id="PF02992">
    <property type="entry name" value="Transposase_21"/>
    <property type="match status" value="1"/>
</dbReference>
<evidence type="ECO:0000313" key="3">
    <source>
        <dbReference type="Proteomes" id="UP000629468"/>
    </source>
</evidence>
<feature type="region of interest" description="Disordered" evidence="1">
    <location>
        <begin position="147"/>
        <end position="188"/>
    </location>
</feature>
<feature type="region of interest" description="Disordered" evidence="1">
    <location>
        <begin position="66"/>
        <end position="121"/>
    </location>
</feature>
<dbReference type="InterPro" id="IPR004242">
    <property type="entry name" value="Transposase_21"/>
</dbReference>
<sequence length="1025" mass="116581">MASTSKSGSKSSRVLCTCGCAKEVTYSTKQAHLRGQTKPEISAMVFEGIRELHGGSLDEAVQGLPVKRSRPAAKDNNRRLRRRADPPCLNQTPVDVNNDISTAPPNEQSFDQPSFDQPTSHPARIMERGRQMIEQCWGNNFQLALEAEDNEESEDERIYESEDERNHEDEDERNHENEDEGGEGGDNHQEREAVEMDGEDMSENAYWDWIEEHSWRTVGLNTSLDDMDINILRQYTLKVEDHLTEKTFARLAQVFPESYHDTLKSIKKRVRDLSGFQPVQYSCCINSCVCYTGPHKDLADCPICHESRFDSRDRPRAVFKYLPLIPRLQAMTANRQHATLMRYRADFRHEAGQINDIFDGSHYQALLSKVVPLKNPDNPFFYFSHEHDIALGLSTDGFAPFKRRNKTCWPIILFNYNLPPTIRFQKKYCINVGTIPGPKKPHDMDSFLWPLVQELHELEAGIKSFDALSGSLFLLHAYLIIVFGDIPAMSLIMRMKGCNGISPCRICAIKGVRFGTSKTYYVPLKRDMIPAANPHLYIPSELPIRKHLDLMEQAKAVQSAPNKAAAQRLATEYGIKGVPILSTVSSISFPESFPFDFMHLIWENLIPNLIQFWTADFKELDHQGQGYVIEPRVWNEIGAATAACKISIPSAFGAPVPNIATQRGQMTSEMYSNWTLFIAPFVLHGRFKNEVYYKHFMNLVHLLKLCLSLETSWQDLDSIEQGFETWVSDYERLYYQNNPARLSACPLTIHALLHVAWGIRVAGPVWTYWAFPMERHCNSLLPAIGSRRHPYASIAAFVSASAQLDQIRLRYDLHQALCLTPEEKMYTEALIHDSYPLYKLCPPRRMEIIPPLILGKIYAALATRFGVTKGIVQAVLQLDQPVSQYGKAFRLENGDRMVAADLVNTREDTRDASYIKYVQLVDKFARQRNRRPEFVPVVFYGQLKRIIILQIPASVELDQESPSTAILVVVDSLKTIKQGNLDYSVKQGPLEVVDLSTVKCVVGRVNDRGRWGIVDRNESAAITLD</sequence>
<dbReference type="PANTHER" id="PTHR46579">
    <property type="entry name" value="F5/8 TYPE C DOMAIN-CONTAINING PROTEIN-RELATED"/>
    <property type="match status" value="1"/>
</dbReference>
<dbReference type="PANTHER" id="PTHR46579:SF1">
    <property type="entry name" value="F5_8 TYPE C DOMAIN-CONTAINING PROTEIN"/>
    <property type="match status" value="1"/>
</dbReference>
<name>A0A8H7EW01_AGABI</name>
<dbReference type="EMBL" id="JABXXO010000016">
    <property type="protein sequence ID" value="KAF7760045.1"/>
    <property type="molecule type" value="Genomic_DNA"/>
</dbReference>
<feature type="compositionally biased region" description="Basic and acidic residues" evidence="1">
    <location>
        <begin position="156"/>
        <end position="176"/>
    </location>
</feature>
<dbReference type="AlphaFoldDB" id="A0A8H7EW01"/>
<proteinExistence type="predicted"/>
<organism evidence="2 3">
    <name type="scientific">Agaricus bisporus var. burnettii</name>
    <dbReference type="NCBI Taxonomy" id="192524"/>
    <lineage>
        <taxon>Eukaryota</taxon>
        <taxon>Fungi</taxon>
        <taxon>Dikarya</taxon>
        <taxon>Basidiomycota</taxon>
        <taxon>Agaricomycotina</taxon>
        <taxon>Agaricomycetes</taxon>
        <taxon>Agaricomycetidae</taxon>
        <taxon>Agaricales</taxon>
        <taxon>Agaricineae</taxon>
        <taxon>Agaricaceae</taxon>
        <taxon>Agaricus</taxon>
    </lineage>
</organism>
<comment type="caution">
    <text evidence="2">The sequence shown here is derived from an EMBL/GenBank/DDBJ whole genome shotgun (WGS) entry which is preliminary data.</text>
</comment>
<evidence type="ECO:0000256" key="1">
    <source>
        <dbReference type="SAM" id="MobiDB-lite"/>
    </source>
</evidence>
<evidence type="ECO:0008006" key="4">
    <source>
        <dbReference type="Google" id="ProtNLM"/>
    </source>
</evidence>
<dbReference type="Proteomes" id="UP000629468">
    <property type="component" value="Unassembled WGS sequence"/>
</dbReference>